<sequence length="204" mass="22521">MQSINHQAIAGFLTRYTSGTGRAMRPRISFTDDSANFKTDLITLVCAPNLDPSKKAFSTWIQASDFQVGSKQESNLDPSSSCPVASSTHLAYKALFRSSVLTAFGHELKIREHLPKFKDQKSTFLFASSIKLATVSKYWAALQIAILQIRESLRVLQIRAVNRRPKGARPCGWHAACGCSGARYARLVSCVRPLAIASNEKNEE</sequence>
<proteinExistence type="predicted"/>
<reference evidence="2" key="1">
    <citation type="journal article" date="2008" name="Nat. Genet.">
        <title>The Pristionchus pacificus genome provides a unique perspective on nematode lifestyle and parasitism.</title>
        <authorList>
            <person name="Dieterich C."/>
            <person name="Clifton S.W."/>
            <person name="Schuster L.N."/>
            <person name="Chinwalla A."/>
            <person name="Delehaunty K."/>
            <person name="Dinkelacker I."/>
            <person name="Fulton L."/>
            <person name="Fulton R."/>
            <person name="Godfrey J."/>
            <person name="Minx P."/>
            <person name="Mitreva M."/>
            <person name="Roeseler W."/>
            <person name="Tian H."/>
            <person name="Witte H."/>
            <person name="Yang S.P."/>
            <person name="Wilson R.K."/>
            <person name="Sommer R.J."/>
        </authorList>
    </citation>
    <scope>NUCLEOTIDE SEQUENCE [LARGE SCALE GENOMIC DNA]</scope>
    <source>
        <strain evidence="2">PS312</strain>
    </source>
</reference>
<organism evidence="1 2">
    <name type="scientific">Pristionchus pacificus</name>
    <name type="common">Parasitic nematode worm</name>
    <dbReference type="NCBI Taxonomy" id="54126"/>
    <lineage>
        <taxon>Eukaryota</taxon>
        <taxon>Metazoa</taxon>
        <taxon>Ecdysozoa</taxon>
        <taxon>Nematoda</taxon>
        <taxon>Chromadorea</taxon>
        <taxon>Rhabditida</taxon>
        <taxon>Rhabditina</taxon>
        <taxon>Diplogasteromorpha</taxon>
        <taxon>Diplogasteroidea</taxon>
        <taxon>Neodiplogasteridae</taxon>
        <taxon>Pristionchus</taxon>
    </lineage>
</organism>
<reference evidence="1" key="2">
    <citation type="submission" date="2022-06" db="UniProtKB">
        <authorList>
            <consortium name="EnsemblMetazoa"/>
        </authorList>
    </citation>
    <scope>IDENTIFICATION</scope>
    <source>
        <strain evidence="1">PS312</strain>
    </source>
</reference>
<gene>
    <name evidence="1" type="primary">WBGene00273209</name>
</gene>
<protein>
    <submittedName>
        <fullName evidence="1">Uncharacterized protein</fullName>
    </submittedName>
</protein>
<dbReference type="EnsemblMetazoa" id="PPA34840.1">
    <property type="protein sequence ID" value="PPA34840.1"/>
    <property type="gene ID" value="WBGene00273209"/>
</dbReference>
<dbReference type="AlphaFoldDB" id="A0A2A6C6A6"/>
<keyword evidence="2" id="KW-1185">Reference proteome</keyword>
<dbReference type="Proteomes" id="UP000005239">
    <property type="component" value="Unassembled WGS sequence"/>
</dbReference>
<accession>A0A2A6C6A6</accession>
<name>A0A2A6C6A6_PRIPA</name>
<accession>A0A8R1YVT7</accession>
<evidence type="ECO:0000313" key="1">
    <source>
        <dbReference type="EnsemblMetazoa" id="PPA34840.1"/>
    </source>
</evidence>
<evidence type="ECO:0000313" key="2">
    <source>
        <dbReference type="Proteomes" id="UP000005239"/>
    </source>
</evidence>